<feature type="compositionally biased region" description="Basic residues" evidence="2">
    <location>
        <begin position="1"/>
        <end position="10"/>
    </location>
</feature>
<dbReference type="AlphaFoldDB" id="A0A0L0H698"/>
<name>A0A0L0H698_SPIPD</name>
<organism evidence="3 4">
    <name type="scientific">Spizellomyces punctatus (strain DAOM BR117)</name>
    <dbReference type="NCBI Taxonomy" id="645134"/>
    <lineage>
        <taxon>Eukaryota</taxon>
        <taxon>Fungi</taxon>
        <taxon>Fungi incertae sedis</taxon>
        <taxon>Chytridiomycota</taxon>
        <taxon>Chytridiomycota incertae sedis</taxon>
        <taxon>Chytridiomycetes</taxon>
        <taxon>Spizellomycetales</taxon>
        <taxon>Spizellomycetaceae</taxon>
        <taxon>Spizellomyces</taxon>
    </lineage>
</organism>
<sequence>MPPKKAKVGPKPRLLFPQPSSQQSSSGSLQENSGELARDSPDEDMANILAAIKNRMRKKAADREKKLHSECDRLCQKIRDSTHEHVSKQEQAIEALMTEHEQHMEDLMEERVNIIQKLKNETEKFKVVNVPARPQYWDMLKTDFVQQMREIFLQEYLSAARIQREADQQLIDDVSRMSKRESCMDLQSEPYQNVPF</sequence>
<keyword evidence="4" id="KW-1185">Reference proteome</keyword>
<reference evidence="3 4" key="1">
    <citation type="submission" date="2009-08" db="EMBL/GenBank/DDBJ databases">
        <title>The Genome Sequence of Spizellomyces punctatus strain DAOM BR117.</title>
        <authorList>
            <consortium name="The Broad Institute Genome Sequencing Platform"/>
            <person name="Russ C."/>
            <person name="Cuomo C."/>
            <person name="Shea T."/>
            <person name="Young S.K."/>
            <person name="Zeng Q."/>
            <person name="Koehrsen M."/>
            <person name="Haas B."/>
            <person name="Borodovsky M."/>
            <person name="Guigo R."/>
            <person name="Alvarado L."/>
            <person name="Berlin A."/>
            <person name="Bochicchio J."/>
            <person name="Borenstein D."/>
            <person name="Chapman S."/>
            <person name="Chen Z."/>
            <person name="Engels R."/>
            <person name="Freedman E."/>
            <person name="Gellesch M."/>
            <person name="Goldberg J."/>
            <person name="Griggs A."/>
            <person name="Gujja S."/>
            <person name="Heiman D."/>
            <person name="Hepburn T."/>
            <person name="Howarth C."/>
            <person name="Jen D."/>
            <person name="Larson L."/>
            <person name="Lewis B."/>
            <person name="Mehta T."/>
            <person name="Park D."/>
            <person name="Pearson M."/>
            <person name="Roberts A."/>
            <person name="Saif S."/>
            <person name="Shenoy N."/>
            <person name="Sisk P."/>
            <person name="Stolte C."/>
            <person name="Sykes S."/>
            <person name="Thomson T."/>
            <person name="Walk T."/>
            <person name="White J."/>
            <person name="Yandava C."/>
            <person name="Burger G."/>
            <person name="Gray M.W."/>
            <person name="Holland P.W.H."/>
            <person name="King N."/>
            <person name="Lang F.B.F."/>
            <person name="Roger A.J."/>
            <person name="Ruiz-Trillo I."/>
            <person name="Lander E."/>
            <person name="Nusbaum C."/>
        </authorList>
    </citation>
    <scope>NUCLEOTIDE SEQUENCE [LARGE SCALE GENOMIC DNA]</scope>
    <source>
        <strain evidence="3 4">DAOM BR117</strain>
    </source>
</reference>
<gene>
    <name evidence="3" type="ORF">SPPG_07945</name>
</gene>
<accession>A0A0L0H698</accession>
<evidence type="ECO:0000256" key="2">
    <source>
        <dbReference type="SAM" id="MobiDB-lite"/>
    </source>
</evidence>
<evidence type="ECO:0000256" key="1">
    <source>
        <dbReference type="SAM" id="Coils"/>
    </source>
</evidence>
<dbReference type="OrthoDB" id="2343581at2759"/>
<feature type="compositionally biased region" description="Low complexity" evidence="2">
    <location>
        <begin position="17"/>
        <end position="35"/>
    </location>
</feature>
<dbReference type="GeneID" id="27691128"/>
<evidence type="ECO:0000313" key="3">
    <source>
        <dbReference type="EMBL" id="KNC96737.1"/>
    </source>
</evidence>
<evidence type="ECO:0000313" key="4">
    <source>
        <dbReference type="Proteomes" id="UP000053201"/>
    </source>
</evidence>
<feature type="coiled-coil region" evidence="1">
    <location>
        <begin position="86"/>
        <end position="124"/>
    </location>
</feature>
<proteinExistence type="predicted"/>
<dbReference type="VEuPathDB" id="FungiDB:SPPG_07945"/>
<dbReference type="EMBL" id="KQ257467">
    <property type="protein sequence ID" value="KNC96737.1"/>
    <property type="molecule type" value="Genomic_DNA"/>
</dbReference>
<feature type="region of interest" description="Disordered" evidence="2">
    <location>
        <begin position="1"/>
        <end position="45"/>
    </location>
</feature>
<dbReference type="RefSeq" id="XP_016604777.1">
    <property type="nucleotide sequence ID" value="XM_016756096.1"/>
</dbReference>
<protein>
    <submittedName>
        <fullName evidence="3">Uncharacterized protein</fullName>
    </submittedName>
</protein>
<keyword evidence="1" id="KW-0175">Coiled coil</keyword>
<dbReference type="InParanoid" id="A0A0L0H698"/>
<dbReference type="Proteomes" id="UP000053201">
    <property type="component" value="Unassembled WGS sequence"/>
</dbReference>